<dbReference type="AlphaFoldDB" id="E1X690"/>
<name>E1X690_HALMS</name>
<gene>
    <name evidence="1" type="ordered locus">BMS_2654</name>
</gene>
<dbReference type="KEGG" id="bmx:BMS_2654"/>
<organism evidence="1 2">
    <name type="scientific">Halobacteriovorax marinus (strain ATCC BAA-682 / DSM 15412 / SJ)</name>
    <name type="common">Bacteriovorax marinus</name>
    <dbReference type="NCBI Taxonomy" id="862908"/>
    <lineage>
        <taxon>Bacteria</taxon>
        <taxon>Pseudomonadati</taxon>
        <taxon>Bdellovibrionota</taxon>
        <taxon>Bacteriovoracia</taxon>
        <taxon>Bacteriovoracales</taxon>
        <taxon>Halobacteriovoraceae</taxon>
        <taxon>Halobacteriovorax</taxon>
    </lineage>
</organism>
<evidence type="ECO:0000313" key="1">
    <source>
        <dbReference type="EMBL" id="CBW27435.1"/>
    </source>
</evidence>
<evidence type="ECO:0000313" key="2">
    <source>
        <dbReference type="Proteomes" id="UP000008963"/>
    </source>
</evidence>
<accession>E1X690</accession>
<dbReference type="STRING" id="862908.BMS_2654"/>
<reference evidence="2" key="1">
    <citation type="journal article" date="2013" name="ISME J.">
        <title>A small predatory core genome in the divergent marine Bacteriovorax marinus SJ and the terrestrial Bdellovibrio bacteriovorus.</title>
        <authorList>
            <person name="Crossman L.C."/>
            <person name="Chen H."/>
            <person name="Cerdeno-Tarraga A.M."/>
            <person name="Brooks K."/>
            <person name="Quail M.A."/>
            <person name="Pineiro S.A."/>
            <person name="Hobley L."/>
            <person name="Sockett R.E."/>
            <person name="Bentley S.D."/>
            <person name="Parkhill J."/>
            <person name="Williams H.N."/>
            <person name="Stine O.C."/>
        </authorList>
    </citation>
    <scope>NUCLEOTIDE SEQUENCE [LARGE SCALE GENOMIC DNA]</scope>
    <source>
        <strain evidence="2">ATCC BAA-682 / DSM 15412 / SJ</strain>
    </source>
</reference>
<dbReference type="EMBL" id="FQ312005">
    <property type="protein sequence ID" value="CBW27435.1"/>
    <property type="molecule type" value="Genomic_DNA"/>
</dbReference>
<sequence length="945" mass="108376">MFKLSNKFFKAQSWLNSTSSQNGLLSEELEASLQESLALEFPEEASAKNYPFKPQNFLVPGWNGEGLFSKPGFVVKRAHKQLLIDAKSQFKEIINRNITQHKIIYNEFAIYLDVKGIENYPLNSPTKFSQYIANSNQYDEVVDEFIDLYCFRTVTVYLYKARFLLVLAKRMDISFDKIDLHNPNSILSRIFKTGSSSELKCESFKIHQFSWYRPSHFVSESISEIKSCLSLISTTEMIKLSTYDLSKLEYSHSYSHKSFGLFVNKLLVHFPKWLKNSKDSRTNGFHGLLSAKSTEKLSALTTKFSGNNLSSLSLSHWMAQENNVIQNWDEVICPEFIGDEFYQGKFTQICQEIQFLTFLVDLATYQGHDLLGLICKVMNERHNKSLSNEVGQMSIFSGEDIKTSHQSYDRVVLNLTELPKKNPHHFLMGQVSNELKNLNKDGYLFVFSNQKFFVPSHSDKVEQFLKDVKLEALFNLDQLGGRGEIASFLYVFKKRVQFSKPAFITPIASSEKEACLSFRWSGNLEIFNKFELMVDEFQGFMDSKQAHSTPVYQAEPLENLSFDFHQDAILDGLLLSSTSKDSSNITHPSFFKNLTKSCVPFDSFFQIESFNHDAHGQKKSRLTSDLLGISLRHEERFPLLLIVNYTNQKNITLELTSSDVYQAKLEEYGMAYFQYFGLIPKRNEINLNVFREYFNTQLGKQIIQLFLNGGDTKVKAKLRSLLIPKFFLENNQIPSHIIDAFKVFNMNSQEILNSHPTELSQEFSKSSELLDSIEKKYPWHTLGMLSHYKLSLSSSLEKLDHTPTEIFKNPVIIEQLVNSSSQSVYPKNSDIFVRMPLRNPSDIHLPLTNVEIGLEGDNHYVELLSGDQVIIQLYTSNNLVHFIKFILSNALEMKISTILQNLKVPSATDIDDILSNHSSLKDALEEVKSKCSKRILSILTTNINS</sequence>
<dbReference type="Proteomes" id="UP000008963">
    <property type="component" value="Chromosome"/>
</dbReference>
<keyword evidence="2" id="KW-1185">Reference proteome</keyword>
<protein>
    <submittedName>
        <fullName evidence="1">Uncharacterized protein</fullName>
    </submittedName>
</protein>
<proteinExistence type="predicted"/>
<dbReference type="PATRIC" id="fig|862908.3.peg.2534"/>
<dbReference type="HOGENOM" id="CLU_310969_0_0_7"/>